<dbReference type="PANTHER" id="PTHR10775:SF185">
    <property type="entry name" value="OS08G0208400 PROTEIN"/>
    <property type="match status" value="1"/>
</dbReference>
<dbReference type="EMBL" id="JACGWM010000006">
    <property type="protein sequence ID" value="KAL0367937.1"/>
    <property type="molecule type" value="Genomic_DNA"/>
</dbReference>
<dbReference type="InterPro" id="IPR004242">
    <property type="entry name" value="Transposase_21"/>
</dbReference>
<organism evidence="1">
    <name type="scientific">Sesamum calycinum</name>
    <dbReference type="NCBI Taxonomy" id="2727403"/>
    <lineage>
        <taxon>Eukaryota</taxon>
        <taxon>Viridiplantae</taxon>
        <taxon>Streptophyta</taxon>
        <taxon>Embryophyta</taxon>
        <taxon>Tracheophyta</taxon>
        <taxon>Spermatophyta</taxon>
        <taxon>Magnoliopsida</taxon>
        <taxon>eudicotyledons</taxon>
        <taxon>Gunneridae</taxon>
        <taxon>Pentapetalae</taxon>
        <taxon>asterids</taxon>
        <taxon>lamiids</taxon>
        <taxon>Lamiales</taxon>
        <taxon>Pedaliaceae</taxon>
        <taxon>Sesamum</taxon>
    </lineage>
</organism>
<gene>
    <name evidence="1" type="ORF">Scaly_1012600</name>
</gene>
<dbReference type="PANTHER" id="PTHR10775">
    <property type="entry name" value="OS08G0208400 PROTEIN"/>
    <property type="match status" value="1"/>
</dbReference>
<name>A0AAW2QKL3_9LAMI</name>
<accession>A0AAW2QKL3</accession>
<proteinExistence type="predicted"/>
<reference evidence="1" key="1">
    <citation type="submission" date="2020-06" db="EMBL/GenBank/DDBJ databases">
        <authorList>
            <person name="Li T."/>
            <person name="Hu X."/>
            <person name="Zhang T."/>
            <person name="Song X."/>
            <person name="Zhang H."/>
            <person name="Dai N."/>
            <person name="Sheng W."/>
            <person name="Hou X."/>
            <person name="Wei L."/>
        </authorList>
    </citation>
    <scope>NUCLEOTIDE SEQUENCE</scope>
    <source>
        <strain evidence="1">KEN8</strain>
        <tissue evidence="1">Leaf</tissue>
    </source>
</reference>
<comment type="caution">
    <text evidence="1">The sequence shown here is derived from an EMBL/GenBank/DDBJ whole genome shotgun (WGS) entry which is preliminary data.</text>
</comment>
<dbReference type="AlphaFoldDB" id="A0AAW2QKL3"/>
<evidence type="ECO:0000313" key="1">
    <source>
        <dbReference type="EMBL" id="KAL0367937.1"/>
    </source>
</evidence>
<sequence length="255" mass="29011">MKFYAAEPSYFASFHEGVPDDGMKSCHVDTSPSSYCYGGGPYDFDDSGKKKLVKDLGLPIAKINACKNGCMLYWKDDVDLEHYIFCGDARYKPSRGRDYGRTYSCWPVIITPYNLRPGMCMSFEYMFLTMVIPGPSNPKRLIDVYMELLIEELLQLWHVGVGMYNHDMNKAFIMQATLMWTVNDLPAYGRNKKTFTKNRVENKVARPRITGDQILDQVAHISPQLKCQSLPDGYGSDHKLTKKASYGISHTGQCF</sequence>
<protein>
    <submittedName>
        <fullName evidence="1">Uncharacterized protein</fullName>
    </submittedName>
</protein>
<reference evidence="1" key="2">
    <citation type="journal article" date="2024" name="Plant">
        <title>Genomic evolution and insights into agronomic trait innovations of Sesamum species.</title>
        <authorList>
            <person name="Miao H."/>
            <person name="Wang L."/>
            <person name="Qu L."/>
            <person name="Liu H."/>
            <person name="Sun Y."/>
            <person name="Le M."/>
            <person name="Wang Q."/>
            <person name="Wei S."/>
            <person name="Zheng Y."/>
            <person name="Lin W."/>
            <person name="Duan Y."/>
            <person name="Cao H."/>
            <person name="Xiong S."/>
            <person name="Wang X."/>
            <person name="Wei L."/>
            <person name="Li C."/>
            <person name="Ma Q."/>
            <person name="Ju M."/>
            <person name="Zhao R."/>
            <person name="Li G."/>
            <person name="Mu C."/>
            <person name="Tian Q."/>
            <person name="Mei H."/>
            <person name="Zhang T."/>
            <person name="Gao T."/>
            <person name="Zhang H."/>
        </authorList>
    </citation>
    <scope>NUCLEOTIDE SEQUENCE</scope>
    <source>
        <strain evidence="1">KEN8</strain>
    </source>
</reference>
<dbReference type="Pfam" id="PF02992">
    <property type="entry name" value="Transposase_21"/>
    <property type="match status" value="1"/>
</dbReference>